<organism evidence="2 3">
    <name type="scientific">Niallia taxi</name>
    <dbReference type="NCBI Taxonomy" id="2499688"/>
    <lineage>
        <taxon>Bacteria</taxon>
        <taxon>Bacillati</taxon>
        <taxon>Bacillota</taxon>
        <taxon>Bacilli</taxon>
        <taxon>Bacillales</taxon>
        <taxon>Bacillaceae</taxon>
        <taxon>Niallia</taxon>
    </lineage>
</organism>
<dbReference type="AlphaFoldDB" id="A0A437K7H5"/>
<accession>A0A437K7H5</accession>
<gene>
    <name evidence="2" type="ORF">EM808_19875</name>
</gene>
<comment type="caution">
    <text evidence="2">The sequence shown here is derived from an EMBL/GenBank/DDBJ whole genome shotgun (WGS) entry which is preliminary data.</text>
</comment>
<feature type="transmembrane region" description="Helical" evidence="1">
    <location>
        <begin position="21"/>
        <end position="38"/>
    </location>
</feature>
<keyword evidence="1" id="KW-1133">Transmembrane helix</keyword>
<proteinExistence type="predicted"/>
<dbReference type="GeneID" id="87619062"/>
<dbReference type="EMBL" id="RZTZ01000009">
    <property type="protein sequence ID" value="RVT59553.1"/>
    <property type="molecule type" value="Genomic_DNA"/>
</dbReference>
<sequence length="390" mass="44906">MNVILGALNGMLQYGRGKETGGFGILGIILAIVAVYQWDHILPFLRKIGVVGFFDKIGLIYENDPGTTGLAVFLFILEICIVLAIVIFAVLVIGIMVTIFCSSKVGTIIIVTLLAPFILVGFLTFFLIYAILQSLGIKSKKQKLREAEDKWYMENYGMKSPETIAEEELNMTPLEVLKRYCEEFDYNQAIEFLNKLPMYGDTRFLLGESNTGEIFLLLPDPSLKYCTMNPWLPDEFTVIKLDIQKFIDDIGKFQKIDHRMGGRKLIITLMHSVEENHNQSQFQDYKLIDFKDQTDIIKFYLPDYELKDFKNYLSPVGERREYTEQAERTQEYYFKTKEKLLTAISNATDKYEFDQKVSYVKALNATNEDVIRIMRESLAKVDTNERSESV</sequence>
<keyword evidence="1" id="KW-0472">Membrane</keyword>
<protein>
    <submittedName>
        <fullName evidence="2">Uncharacterized protein</fullName>
    </submittedName>
</protein>
<evidence type="ECO:0000313" key="3">
    <source>
        <dbReference type="Proteomes" id="UP000288024"/>
    </source>
</evidence>
<evidence type="ECO:0000313" key="2">
    <source>
        <dbReference type="EMBL" id="RVT59553.1"/>
    </source>
</evidence>
<name>A0A437K7H5_9BACI</name>
<evidence type="ECO:0000256" key="1">
    <source>
        <dbReference type="SAM" id="Phobius"/>
    </source>
</evidence>
<dbReference type="RefSeq" id="WP_127740002.1">
    <property type="nucleotide sequence ID" value="NZ_CAJCKN010000005.1"/>
</dbReference>
<keyword evidence="3" id="KW-1185">Reference proteome</keyword>
<feature type="transmembrane region" description="Helical" evidence="1">
    <location>
        <begin position="108"/>
        <end position="132"/>
    </location>
</feature>
<dbReference type="Proteomes" id="UP000288024">
    <property type="component" value="Unassembled WGS sequence"/>
</dbReference>
<keyword evidence="1" id="KW-0812">Transmembrane</keyword>
<reference evidence="2 3" key="1">
    <citation type="submission" date="2019-01" db="EMBL/GenBank/DDBJ databases">
        <title>Bacillus sp. M5HDSG1-1, whole genome shotgun sequence.</title>
        <authorList>
            <person name="Tuo L."/>
        </authorList>
    </citation>
    <scope>NUCLEOTIDE SEQUENCE [LARGE SCALE GENOMIC DNA]</scope>
    <source>
        <strain evidence="2 3">M5HDSG1-1</strain>
    </source>
</reference>
<feature type="transmembrane region" description="Helical" evidence="1">
    <location>
        <begin position="70"/>
        <end position="101"/>
    </location>
</feature>